<comment type="catalytic activity">
    <reaction evidence="11">
        <text>ATP + H2O = ADP + phosphate + H(+)</text>
        <dbReference type="Rhea" id="RHEA:13065"/>
        <dbReference type="ChEBI" id="CHEBI:15377"/>
        <dbReference type="ChEBI" id="CHEBI:15378"/>
        <dbReference type="ChEBI" id="CHEBI:30616"/>
        <dbReference type="ChEBI" id="CHEBI:43474"/>
        <dbReference type="ChEBI" id="CHEBI:456216"/>
        <dbReference type="EC" id="3.6.4.12"/>
    </reaction>
</comment>
<feature type="region of interest" description="Disordered" evidence="12">
    <location>
        <begin position="1"/>
        <end position="83"/>
    </location>
</feature>
<dbReference type="FunFam" id="3.40.50.300:FF:000217">
    <property type="entry name" value="DNA helicase"/>
    <property type="match status" value="1"/>
</dbReference>
<dbReference type="GO" id="GO:0016787">
    <property type="term" value="F:hydrolase activity"/>
    <property type="evidence" value="ECO:0007669"/>
    <property type="project" value="UniProtKB-KW"/>
</dbReference>
<evidence type="ECO:0000256" key="4">
    <source>
        <dbReference type="ARBA" id="ARBA00022741"/>
    </source>
</evidence>
<keyword evidence="3 11" id="KW-0235">DNA replication</keyword>
<dbReference type="GO" id="GO:0042555">
    <property type="term" value="C:MCM complex"/>
    <property type="evidence" value="ECO:0007669"/>
    <property type="project" value="UniProtKB-UniRule"/>
</dbReference>
<dbReference type="PANTHER" id="PTHR11630:SF66">
    <property type="entry name" value="DNA REPLICATION LICENSING FACTOR MCM4"/>
    <property type="match status" value="1"/>
</dbReference>
<dbReference type="InterPro" id="IPR018525">
    <property type="entry name" value="MCM_CS"/>
</dbReference>
<dbReference type="PROSITE" id="PS00847">
    <property type="entry name" value="MCM_1"/>
    <property type="match status" value="1"/>
</dbReference>
<keyword evidence="8 10" id="KW-0238">DNA-binding</keyword>
<keyword evidence="9 11" id="KW-0539">Nucleus</keyword>
<dbReference type="Pfam" id="PF17207">
    <property type="entry name" value="MCM_OB"/>
    <property type="match status" value="1"/>
</dbReference>
<dbReference type="InterPro" id="IPR012340">
    <property type="entry name" value="NA-bd_OB-fold"/>
</dbReference>
<dbReference type="PANTHER" id="PTHR11630">
    <property type="entry name" value="DNA REPLICATION LICENSING FACTOR MCM FAMILY MEMBER"/>
    <property type="match status" value="1"/>
</dbReference>
<accession>A0A7S4CTC4</accession>
<dbReference type="PRINTS" id="PR01660">
    <property type="entry name" value="MCMPROTEIN4"/>
</dbReference>
<dbReference type="Gene3D" id="3.30.1640.10">
    <property type="entry name" value="mini-chromosome maintenance (MCM) complex, chain A, domain 1"/>
    <property type="match status" value="1"/>
</dbReference>
<evidence type="ECO:0000313" key="14">
    <source>
        <dbReference type="EMBL" id="CAE0805886.1"/>
    </source>
</evidence>
<evidence type="ECO:0000256" key="5">
    <source>
        <dbReference type="ARBA" id="ARBA00022801"/>
    </source>
</evidence>
<evidence type="ECO:0000256" key="3">
    <source>
        <dbReference type="ARBA" id="ARBA00022705"/>
    </source>
</evidence>
<evidence type="ECO:0000256" key="8">
    <source>
        <dbReference type="ARBA" id="ARBA00023125"/>
    </source>
</evidence>
<keyword evidence="4 10" id="KW-0547">Nucleotide-binding</keyword>
<dbReference type="SUPFAM" id="SSF52540">
    <property type="entry name" value="P-loop containing nucleoside triphosphate hydrolases"/>
    <property type="match status" value="1"/>
</dbReference>
<dbReference type="EC" id="3.6.4.12" evidence="11"/>
<dbReference type="InterPro" id="IPR031327">
    <property type="entry name" value="MCM"/>
</dbReference>
<dbReference type="PRINTS" id="PR01657">
    <property type="entry name" value="MCMFAMILY"/>
</dbReference>
<evidence type="ECO:0000256" key="9">
    <source>
        <dbReference type="ARBA" id="ARBA00023242"/>
    </source>
</evidence>
<dbReference type="AlphaFoldDB" id="A0A7S4CTC4"/>
<dbReference type="PROSITE" id="PS50051">
    <property type="entry name" value="MCM_2"/>
    <property type="match status" value="1"/>
</dbReference>
<dbReference type="SUPFAM" id="SSF50249">
    <property type="entry name" value="Nucleic acid-binding proteins"/>
    <property type="match status" value="1"/>
</dbReference>
<dbReference type="GO" id="GO:0000727">
    <property type="term" value="P:double-strand break repair via break-induced replication"/>
    <property type="evidence" value="ECO:0007669"/>
    <property type="project" value="TreeGrafter"/>
</dbReference>
<evidence type="ECO:0000256" key="10">
    <source>
        <dbReference type="RuleBase" id="RU004070"/>
    </source>
</evidence>
<name>A0A7S4CTC4_9EUGL</name>
<feature type="domain" description="MCM C-terminal AAA(+) ATPase" evidence="13">
    <location>
        <begin position="439"/>
        <end position="644"/>
    </location>
</feature>
<dbReference type="InterPro" id="IPR008047">
    <property type="entry name" value="MCM_4"/>
</dbReference>
<dbReference type="InterPro" id="IPR001208">
    <property type="entry name" value="MCM_dom"/>
</dbReference>
<dbReference type="GO" id="GO:0017116">
    <property type="term" value="F:single-stranded DNA helicase activity"/>
    <property type="evidence" value="ECO:0007669"/>
    <property type="project" value="TreeGrafter"/>
</dbReference>
<dbReference type="GO" id="GO:0006271">
    <property type="term" value="P:DNA strand elongation involved in DNA replication"/>
    <property type="evidence" value="ECO:0007669"/>
    <property type="project" value="TreeGrafter"/>
</dbReference>
<keyword evidence="6 11" id="KW-0347">Helicase</keyword>
<dbReference type="SMART" id="SM00350">
    <property type="entry name" value="MCM"/>
    <property type="match status" value="1"/>
</dbReference>
<dbReference type="Gene3D" id="2.20.28.10">
    <property type="match status" value="1"/>
</dbReference>
<gene>
    <name evidence="14" type="ORF">EGYM00163_LOCUS17012</name>
</gene>
<dbReference type="GO" id="GO:0003697">
    <property type="term" value="F:single-stranded DNA binding"/>
    <property type="evidence" value="ECO:0007669"/>
    <property type="project" value="TreeGrafter"/>
</dbReference>
<keyword evidence="7 10" id="KW-0067">ATP-binding</keyword>
<evidence type="ECO:0000256" key="12">
    <source>
        <dbReference type="SAM" id="MobiDB-lite"/>
    </source>
</evidence>
<evidence type="ECO:0000256" key="7">
    <source>
        <dbReference type="ARBA" id="ARBA00022840"/>
    </source>
</evidence>
<sequence>MASPDPSLSPARPPVVVPNSPSPRRPVVPNSPSPVRPRRRSELFPASPSPQREESPYRDPFRSDSVERFSDATSVVTGSQPASIADAVEADPARSQPQQEGSLGGVDPVWQLRETKIWGTEVDVVKFAERITSFLSSFKLADQTVPFYCSLMKLTRDKRRHLCAANSDINIDAQHVASFDLSVYRTLVKYPSEAILMIDVTLNQYFRDHLASDADDEIRFIARIYNLKDMTAMRSLGPADVDTLVSIKGMVTRVSKIIPEMKVAYFRCMDCFASVNVRPHKGRITEPHRCTNCKQPFTYMLQHNLSEFENKQIIKLQEAPEAVPEGETPSSITMTVFDNLVDFVLPGDRVVVTGIFKAAGVRTKSTSRVMKSVFKTYLDAIHVSKVERNKIMTSELVSGGTNEYQSAFEEGQPREDEEDSAVTEADEEALQALAHRADIYQLLTKSLAPSIFAMHDVKKGLLCQLFSGSNKTWERTRVRGEINILLCGDPGVAKSQLLSFVHKIAPRGIYTSGRGSSSVGLTAYVVRDADSGEMVLESGALVLSDKGICCIDEFDKMSDSTKSVLHEVMEQQTVSIAKAGIIATLNARTSLLAGANPVESKWNKDLSVVENLKLEPTLISRFDLIYVLIDRVDVKVDTYLANHIIRLYQTHKDDAPDENKGKRPAYTVMHGGEEIIPLHLLTKYITYARKKVNPTISADARSDLVNNYVEMRKQRGHGENTVSATTRQLESLIRLSESLAKMRFSSKVERVDVQEAYRLMTDSLRQSAINPRTGRMDIDQLFGGVDSSLGNVESLALRLQHYLTSRQMSQTVNINKLRQDFMQEEALQKEIPRWQFIDVIKTLINTGYIRSLNTAEGTVALPTN</sequence>
<evidence type="ECO:0000259" key="13">
    <source>
        <dbReference type="PROSITE" id="PS50051"/>
    </source>
</evidence>
<feature type="compositionally biased region" description="Basic and acidic residues" evidence="12">
    <location>
        <begin position="51"/>
        <end position="70"/>
    </location>
</feature>
<dbReference type="Pfam" id="PF00493">
    <property type="entry name" value="MCM"/>
    <property type="match status" value="1"/>
</dbReference>
<dbReference type="InterPro" id="IPR033762">
    <property type="entry name" value="MCM_OB"/>
</dbReference>
<dbReference type="InterPro" id="IPR041562">
    <property type="entry name" value="MCM_lid"/>
</dbReference>
<organism evidence="14">
    <name type="scientific">Eutreptiella gymnastica</name>
    <dbReference type="NCBI Taxonomy" id="73025"/>
    <lineage>
        <taxon>Eukaryota</taxon>
        <taxon>Discoba</taxon>
        <taxon>Euglenozoa</taxon>
        <taxon>Euglenida</taxon>
        <taxon>Spirocuta</taxon>
        <taxon>Euglenophyceae</taxon>
        <taxon>Eutreptiales</taxon>
        <taxon>Eutreptiaceae</taxon>
        <taxon>Eutreptiella</taxon>
    </lineage>
</organism>
<dbReference type="Gene3D" id="2.40.50.140">
    <property type="entry name" value="Nucleic acid-binding proteins"/>
    <property type="match status" value="1"/>
</dbReference>
<feature type="compositionally biased region" description="Pro residues" evidence="12">
    <location>
        <begin position="11"/>
        <end position="35"/>
    </location>
</feature>
<comment type="similarity">
    <text evidence="2 10">Belongs to the MCM family.</text>
</comment>
<proteinExistence type="inferred from homology"/>
<feature type="compositionally biased region" description="Polar residues" evidence="12">
    <location>
        <begin position="71"/>
        <end position="82"/>
    </location>
</feature>
<comment type="function">
    <text evidence="11">Acts as component of the MCM2-7 complex (MCM complex) which is the replicative helicase essential for 'once per cell cycle' DNA replication initiation and elongation in eukaryotic cells. The active ATPase sites in the MCM2-7 ring are formed through the interaction surfaces of two neighboring subunits such that a critical structure of a conserved arginine finger motif is provided in trans relative to the ATP-binding site of the Walker A box of the adjacent subunit. The six ATPase active sites, however, are likely to contribute differentially to the complex helicase activity.</text>
</comment>
<dbReference type="GO" id="GO:0005634">
    <property type="term" value="C:nucleus"/>
    <property type="evidence" value="ECO:0007669"/>
    <property type="project" value="UniProtKB-SubCell"/>
</dbReference>
<dbReference type="EMBL" id="HBJA01048186">
    <property type="protein sequence ID" value="CAE0805886.1"/>
    <property type="molecule type" value="Transcribed_RNA"/>
</dbReference>
<dbReference type="Pfam" id="PF17855">
    <property type="entry name" value="MCM_lid"/>
    <property type="match status" value="1"/>
</dbReference>
<dbReference type="InterPro" id="IPR027417">
    <property type="entry name" value="P-loop_NTPase"/>
</dbReference>
<evidence type="ECO:0000256" key="6">
    <source>
        <dbReference type="ARBA" id="ARBA00022806"/>
    </source>
</evidence>
<protein>
    <recommendedName>
        <fullName evidence="11">DNA replication licensing factor MCM4</fullName>
        <ecNumber evidence="11">3.6.4.12</ecNumber>
    </recommendedName>
</protein>
<evidence type="ECO:0000256" key="11">
    <source>
        <dbReference type="RuleBase" id="RU368062"/>
    </source>
</evidence>
<dbReference type="GO" id="GO:1902975">
    <property type="term" value="P:mitotic DNA replication initiation"/>
    <property type="evidence" value="ECO:0007669"/>
    <property type="project" value="TreeGrafter"/>
</dbReference>
<evidence type="ECO:0000256" key="2">
    <source>
        <dbReference type="ARBA" id="ARBA00008010"/>
    </source>
</evidence>
<keyword evidence="5 11" id="KW-0378">Hydrolase</keyword>
<dbReference type="Gene3D" id="3.40.50.300">
    <property type="entry name" value="P-loop containing nucleotide triphosphate hydrolases"/>
    <property type="match status" value="1"/>
</dbReference>
<comment type="subunit">
    <text evidence="11">Component of the MCM2-7 complex.</text>
</comment>
<dbReference type="FunFam" id="2.20.28.10:FF:000003">
    <property type="entry name" value="DNA helicase"/>
    <property type="match status" value="1"/>
</dbReference>
<evidence type="ECO:0000256" key="1">
    <source>
        <dbReference type="ARBA" id="ARBA00004123"/>
    </source>
</evidence>
<comment type="subcellular location">
    <subcellularLocation>
        <location evidence="1">Nucleus</location>
    </subcellularLocation>
</comment>
<reference evidence="14" key="1">
    <citation type="submission" date="2021-01" db="EMBL/GenBank/DDBJ databases">
        <authorList>
            <person name="Corre E."/>
            <person name="Pelletier E."/>
            <person name="Niang G."/>
            <person name="Scheremetjew M."/>
            <person name="Finn R."/>
            <person name="Kale V."/>
            <person name="Holt S."/>
            <person name="Cochrane G."/>
            <person name="Meng A."/>
            <person name="Brown T."/>
            <person name="Cohen L."/>
        </authorList>
    </citation>
    <scope>NUCLEOTIDE SEQUENCE</scope>
    <source>
        <strain evidence="14">CCMP1594</strain>
    </source>
</reference>
<dbReference type="GO" id="GO:0005524">
    <property type="term" value="F:ATP binding"/>
    <property type="evidence" value="ECO:0007669"/>
    <property type="project" value="UniProtKB-UniRule"/>
</dbReference>